<protein>
    <submittedName>
        <fullName evidence="1">Uncharacterized protein</fullName>
    </submittedName>
</protein>
<dbReference type="Proteomes" id="UP000037904">
    <property type="component" value="Unassembled WGS sequence"/>
</dbReference>
<feature type="non-terminal residue" evidence="1">
    <location>
        <position position="1"/>
    </location>
</feature>
<comment type="caution">
    <text evidence="1">The sequence shown here is derived from an EMBL/GenBank/DDBJ whole genome shotgun (WGS) entry which is preliminary data.</text>
</comment>
<name>A0A0N0DDD7_FUSLA</name>
<accession>A0A0N0DDD7</accession>
<gene>
    <name evidence="1" type="ORF">FLAG1_07621</name>
</gene>
<organism evidence="1 2">
    <name type="scientific">Fusarium langsethiae</name>
    <dbReference type="NCBI Taxonomy" id="179993"/>
    <lineage>
        <taxon>Eukaryota</taxon>
        <taxon>Fungi</taxon>
        <taxon>Dikarya</taxon>
        <taxon>Ascomycota</taxon>
        <taxon>Pezizomycotina</taxon>
        <taxon>Sordariomycetes</taxon>
        <taxon>Hypocreomycetidae</taxon>
        <taxon>Hypocreales</taxon>
        <taxon>Nectriaceae</taxon>
        <taxon>Fusarium</taxon>
    </lineage>
</organism>
<evidence type="ECO:0000313" key="1">
    <source>
        <dbReference type="EMBL" id="KPA39501.1"/>
    </source>
</evidence>
<dbReference type="EMBL" id="JXCE01000189">
    <property type="protein sequence ID" value="KPA39501.1"/>
    <property type="molecule type" value="Genomic_DNA"/>
</dbReference>
<evidence type="ECO:0000313" key="2">
    <source>
        <dbReference type="Proteomes" id="UP000037904"/>
    </source>
</evidence>
<reference evidence="1 2" key="1">
    <citation type="submission" date="2015-04" db="EMBL/GenBank/DDBJ databases">
        <title>The draft genome sequence of Fusarium langsethiae, a T-2/HT-2 mycotoxin producer.</title>
        <authorList>
            <person name="Lysoe E."/>
            <person name="Divon H.H."/>
            <person name="Terzi V."/>
            <person name="Orru L."/>
            <person name="Lamontanara A."/>
            <person name="Kolseth A.-K."/>
            <person name="Frandsen R.J."/>
            <person name="Nielsen K."/>
            <person name="Thrane U."/>
        </authorList>
    </citation>
    <scope>NUCLEOTIDE SEQUENCE [LARGE SCALE GENOMIC DNA]</scope>
    <source>
        <strain evidence="1 2">Fl201059</strain>
    </source>
</reference>
<keyword evidence="2" id="KW-1185">Reference proteome</keyword>
<proteinExistence type="predicted"/>
<dbReference type="AlphaFoldDB" id="A0A0N0DDD7"/>
<sequence length="150" mass="16560">NCVPKCLHSGFYKEKVEVFNTVYTATSSDIGATSNGSFSLTRKSVPHHDGKCLIHNVSRNRVLTCHDGHLRLEPADIKEENGFRGFKNVAEGAFLGHGFGWDFCAKVYFEKLPMSYVQALPSRRVVAPPPRAAQLLVGVLSIPLHSMVHP</sequence>